<evidence type="ECO:0000313" key="5">
    <source>
        <dbReference type="Proteomes" id="UP000503251"/>
    </source>
</evidence>
<dbReference type="Proteomes" id="UP000434052">
    <property type="component" value="Unassembled WGS sequence"/>
</dbReference>
<sequence>MSSAACMQPLVVLNPCHPETRSAIPTRKRMADAKSDAVYIDTFFARQPIFDKKKEPRGYALLYRHSSDATTAHFEDKDIATLTVIANAIMNMPKEEKARKKLFITFTEEPLLRKIPLALPVETTVIAVNESISKNREVLKTLMELKADDYQIALNDYSGAPESEVLLKLADIVFVDVLDGDGERIQNLVDAVKPHQCVLAAKRVEDLTHFSLARELGFTLFQGFFFEKPEIVPGRKLSSNQISRLMLFRALEKENPEFDELASIIEADVSISYRLLALINSAAFSLSRKVESIKQALVLLGLKQVKSWLWLIFLSDITPEEKTSELPYLSTIRGKFLERAAMNHDRMAPKPDSLYLLGLFSLLEALLDIPFEEIAENLPLDEKIIDALSGKDNELSAWLDMAKLFERGDWDNIDEIIETLQLDPMTVANSYAEALTWAKSIQEESARIE</sequence>
<dbReference type="OrthoDB" id="9804751at2"/>
<dbReference type="Gene3D" id="1.10.3210.10">
    <property type="entry name" value="Hypothetical protein af1432"/>
    <property type="match status" value="1"/>
</dbReference>
<accession>A0A6P1ZLJ6</accession>
<evidence type="ECO:0000259" key="1">
    <source>
        <dbReference type="PROSITE" id="PS51833"/>
    </source>
</evidence>
<evidence type="ECO:0000313" key="3">
    <source>
        <dbReference type="EMBL" id="TVM36663.1"/>
    </source>
</evidence>
<feature type="domain" description="HDOD" evidence="1">
    <location>
        <begin position="237"/>
        <end position="426"/>
    </location>
</feature>
<evidence type="ECO:0000313" key="4">
    <source>
        <dbReference type="Proteomes" id="UP000434052"/>
    </source>
</evidence>
<reference evidence="2 5" key="2">
    <citation type="submission" date="2019-04" db="EMBL/GenBank/DDBJ databases">
        <title>Isolation and culture of sulfate reducing bacteria from the cold seep of the South China Sea.</title>
        <authorList>
            <person name="Sun C."/>
            <person name="Liu R."/>
        </authorList>
    </citation>
    <scope>NUCLEOTIDE SEQUENCE [LARGE SCALE GENOMIC DNA]</scope>
    <source>
        <strain evidence="2 5">CS1</strain>
    </source>
</reference>
<dbReference type="InterPro" id="IPR014408">
    <property type="entry name" value="dGMP_Pdiesterase_EAL/HD-GYP"/>
</dbReference>
<dbReference type="PANTHER" id="PTHR33525">
    <property type="match status" value="1"/>
</dbReference>
<dbReference type="Pfam" id="PF08668">
    <property type="entry name" value="HDOD"/>
    <property type="match status" value="1"/>
</dbReference>
<dbReference type="SUPFAM" id="SSF109604">
    <property type="entry name" value="HD-domain/PDEase-like"/>
    <property type="match status" value="1"/>
</dbReference>
<dbReference type="EMBL" id="CP039543">
    <property type="protein sequence ID" value="QJT08917.1"/>
    <property type="molecule type" value="Genomic_DNA"/>
</dbReference>
<dbReference type="Proteomes" id="UP000503251">
    <property type="component" value="Chromosome"/>
</dbReference>
<gene>
    <name evidence="3" type="ORF">DQK91_01710</name>
    <name evidence="2" type="ORF">E8L03_08235</name>
</gene>
<dbReference type="EMBL" id="QMIF01000001">
    <property type="protein sequence ID" value="TVM36663.1"/>
    <property type="molecule type" value="Genomic_DNA"/>
</dbReference>
<dbReference type="PANTHER" id="PTHR33525:SF4">
    <property type="entry name" value="CYCLIC DI-GMP PHOSPHODIESTERASE CDGJ"/>
    <property type="match status" value="1"/>
</dbReference>
<dbReference type="InterPro" id="IPR052340">
    <property type="entry name" value="RNase_Y/CdgJ"/>
</dbReference>
<dbReference type="PIRSF" id="PIRSF003180">
    <property type="entry name" value="DiGMPpdiest_YuxH"/>
    <property type="match status" value="1"/>
</dbReference>
<dbReference type="AlphaFoldDB" id="A0A6P1ZLJ6"/>
<dbReference type="PROSITE" id="PS51833">
    <property type="entry name" value="HDOD"/>
    <property type="match status" value="1"/>
</dbReference>
<proteinExistence type="predicted"/>
<organism evidence="3 4">
    <name type="scientific">Oceanidesulfovibrio marinus</name>
    <dbReference type="NCBI Taxonomy" id="370038"/>
    <lineage>
        <taxon>Bacteria</taxon>
        <taxon>Pseudomonadati</taxon>
        <taxon>Thermodesulfobacteriota</taxon>
        <taxon>Desulfovibrionia</taxon>
        <taxon>Desulfovibrionales</taxon>
        <taxon>Desulfovibrionaceae</taxon>
        <taxon>Oceanidesulfovibrio</taxon>
    </lineage>
</organism>
<dbReference type="InterPro" id="IPR035919">
    <property type="entry name" value="EAL_sf"/>
</dbReference>
<evidence type="ECO:0000313" key="2">
    <source>
        <dbReference type="EMBL" id="QJT08917.1"/>
    </source>
</evidence>
<dbReference type="InterPro" id="IPR013976">
    <property type="entry name" value="HDOD"/>
</dbReference>
<reference evidence="3 4" key="1">
    <citation type="submission" date="2018-06" db="EMBL/GenBank/DDBJ databases">
        <title>Complete genome of Desulfovibrio marinus P48SEP.</title>
        <authorList>
            <person name="Crispim J.S."/>
            <person name="Vidigal P.M.P."/>
            <person name="Silva L.C.F."/>
            <person name="Araujo L.C."/>
            <person name="Laguardia C.N."/>
            <person name="Dias R.S."/>
            <person name="Sousa M.P."/>
            <person name="Paula S.O."/>
            <person name="Silva C."/>
        </authorList>
    </citation>
    <scope>NUCLEOTIDE SEQUENCE [LARGE SCALE GENOMIC DNA]</scope>
    <source>
        <strain evidence="3 4">P48SEP</strain>
    </source>
</reference>
<dbReference type="SUPFAM" id="SSF141868">
    <property type="entry name" value="EAL domain-like"/>
    <property type="match status" value="1"/>
</dbReference>
<name>A0A6P1ZLJ6_9BACT</name>
<keyword evidence="5" id="KW-1185">Reference proteome</keyword>
<dbReference type="Gene3D" id="3.20.20.450">
    <property type="entry name" value="EAL domain"/>
    <property type="match status" value="1"/>
</dbReference>
<protein>
    <submittedName>
        <fullName evidence="3">Diguanylate phosphodiesterase</fullName>
    </submittedName>
    <submittedName>
        <fullName evidence="2">HDOD domain-containing protein</fullName>
    </submittedName>
</protein>